<gene>
    <name evidence="4" type="ORF">Mgra_00008881</name>
</gene>
<evidence type="ECO:0000256" key="1">
    <source>
        <dbReference type="SAM" id="Coils"/>
    </source>
</evidence>
<keyword evidence="4" id="KW-0489">Methyltransferase</keyword>
<dbReference type="Pfam" id="PF07780">
    <property type="entry name" value="Spb1_C"/>
    <property type="match status" value="1"/>
</dbReference>
<dbReference type="Proteomes" id="UP000605970">
    <property type="component" value="Unassembled WGS sequence"/>
</dbReference>
<feature type="domain" description="Ribosomal RNA methyltransferase SPB1-like C-terminal" evidence="3">
    <location>
        <begin position="186"/>
        <end position="389"/>
    </location>
</feature>
<feature type="coiled-coil region" evidence="1">
    <location>
        <begin position="293"/>
        <end position="327"/>
    </location>
</feature>
<feature type="region of interest" description="Disordered" evidence="2">
    <location>
        <begin position="1"/>
        <end position="28"/>
    </location>
</feature>
<dbReference type="GO" id="GO:0005634">
    <property type="term" value="C:nucleus"/>
    <property type="evidence" value="ECO:0007669"/>
    <property type="project" value="InterPro"/>
</dbReference>
<protein>
    <submittedName>
        <fullName evidence="4">Putative rRNA methyltransferase</fullName>
    </submittedName>
</protein>
<dbReference type="OrthoDB" id="2449035at2759"/>
<feature type="region of interest" description="Disordered" evidence="2">
    <location>
        <begin position="164"/>
        <end position="214"/>
    </location>
</feature>
<dbReference type="EMBL" id="JABEBT010000127">
    <property type="protein sequence ID" value="KAF7630868.1"/>
    <property type="molecule type" value="Genomic_DNA"/>
</dbReference>
<dbReference type="GO" id="GO:0008168">
    <property type="term" value="F:methyltransferase activity"/>
    <property type="evidence" value="ECO:0007669"/>
    <property type="project" value="UniProtKB-KW"/>
</dbReference>
<dbReference type="GO" id="GO:0006364">
    <property type="term" value="P:rRNA processing"/>
    <property type="evidence" value="ECO:0007669"/>
    <property type="project" value="InterPro"/>
</dbReference>
<evidence type="ECO:0000256" key="2">
    <source>
        <dbReference type="SAM" id="MobiDB-lite"/>
    </source>
</evidence>
<feature type="compositionally biased region" description="Basic and acidic residues" evidence="2">
    <location>
        <begin position="165"/>
        <end position="180"/>
    </location>
</feature>
<keyword evidence="1" id="KW-0175">Coiled coil</keyword>
<feature type="compositionally biased region" description="Acidic residues" evidence="2">
    <location>
        <begin position="181"/>
        <end position="204"/>
    </location>
</feature>
<comment type="caution">
    <text evidence="4">The sequence shown here is derived from an EMBL/GenBank/DDBJ whole genome shotgun (WGS) entry which is preliminary data.</text>
</comment>
<keyword evidence="5" id="KW-1185">Reference proteome</keyword>
<feature type="coiled-coil region" evidence="1">
    <location>
        <begin position="121"/>
        <end position="148"/>
    </location>
</feature>
<feature type="compositionally biased region" description="Basic and acidic residues" evidence="2">
    <location>
        <begin position="396"/>
        <end position="411"/>
    </location>
</feature>
<feature type="region of interest" description="Disordered" evidence="2">
    <location>
        <begin position="379"/>
        <end position="411"/>
    </location>
</feature>
<keyword evidence="4" id="KW-0808">Transferase</keyword>
<name>A0A8S9ZEJ5_9BILA</name>
<accession>A0A8S9ZEJ5</accession>
<sequence>MEKKLLEEQKLEEKREQSDKEMDVDKDPLLNEIEEIEEEQSQELKELEEIDELIRNAQADEKSRLKKRKKKLLKEKQKLNERRKLNMVHDGDQPTIGDDFELFSLKTIQKAVIKVKALAAAEAVRSGKKLLNSQVENLEEDVNNNKSDISINDDEENEVQVVNKFPEKQKADVENGKINDEELISENEWDDDEKMENDEEENGEDEGKSIQKNKLTPLQLAIGEQMIYSNKRSRDIEDWAWNRHANNDEGLPEWFLADEKRHNRPTELPPGVDYSRVKFYAQRDSALNTRSAKKVAEAKMRKKKRQLRRLEKAKKRAEGILENEQMEHIEKVKELKKLYKKAARPEKKQVKYQVVTKGKRGKMTRPKGPFKLVDRRLKKDNRGLKNQQKSKKGGREKKFGSKRPGGEKGQKWEVFQIKREEKIKLIFKGFFIFNCFFVII</sequence>
<dbReference type="GO" id="GO:0032259">
    <property type="term" value="P:methylation"/>
    <property type="evidence" value="ECO:0007669"/>
    <property type="project" value="UniProtKB-KW"/>
</dbReference>
<dbReference type="InterPro" id="IPR012920">
    <property type="entry name" value="rRNA_MeTfrase_SPB1-like_C"/>
</dbReference>
<proteinExistence type="predicted"/>
<organism evidence="4 5">
    <name type="scientific">Meloidogyne graminicola</name>
    <dbReference type="NCBI Taxonomy" id="189291"/>
    <lineage>
        <taxon>Eukaryota</taxon>
        <taxon>Metazoa</taxon>
        <taxon>Ecdysozoa</taxon>
        <taxon>Nematoda</taxon>
        <taxon>Chromadorea</taxon>
        <taxon>Rhabditida</taxon>
        <taxon>Tylenchina</taxon>
        <taxon>Tylenchomorpha</taxon>
        <taxon>Tylenchoidea</taxon>
        <taxon>Meloidogynidae</taxon>
        <taxon>Meloidogyninae</taxon>
        <taxon>Meloidogyne</taxon>
    </lineage>
</organism>
<evidence type="ECO:0000313" key="5">
    <source>
        <dbReference type="Proteomes" id="UP000605970"/>
    </source>
</evidence>
<evidence type="ECO:0000259" key="3">
    <source>
        <dbReference type="Pfam" id="PF07780"/>
    </source>
</evidence>
<evidence type="ECO:0000313" key="4">
    <source>
        <dbReference type="EMBL" id="KAF7630868.1"/>
    </source>
</evidence>
<dbReference type="AlphaFoldDB" id="A0A8S9ZEJ5"/>
<reference evidence="4" key="1">
    <citation type="journal article" date="2020" name="Ecol. Evol.">
        <title>Genome structure and content of the rice root-knot nematode (Meloidogyne graminicola).</title>
        <authorList>
            <person name="Phan N.T."/>
            <person name="Danchin E.G.J."/>
            <person name="Klopp C."/>
            <person name="Perfus-Barbeoch L."/>
            <person name="Kozlowski D.K."/>
            <person name="Koutsovoulos G.D."/>
            <person name="Lopez-Roques C."/>
            <person name="Bouchez O."/>
            <person name="Zahm M."/>
            <person name="Besnard G."/>
            <person name="Bellafiore S."/>
        </authorList>
    </citation>
    <scope>NUCLEOTIDE SEQUENCE</scope>
    <source>
        <strain evidence="4">VN-18</strain>
    </source>
</reference>